<name>A0ABU6W6K3_9FABA</name>
<evidence type="ECO:0000313" key="2">
    <source>
        <dbReference type="Proteomes" id="UP001341840"/>
    </source>
</evidence>
<evidence type="ECO:0000313" key="1">
    <source>
        <dbReference type="EMBL" id="MED6179693.1"/>
    </source>
</evidence>
<accession>A0ABU6W6K3</accession>
<proteinExistence type="predicted"/>
<comment type="caution">
    <text evidence="1">The sequence shown here is derived from an EMBL/GenBank/DDBJ whole genome shotgun (WGS) entry which is preliminary data.</text>
</comment>
<organism evidence="1 2">
    <name type="scientific">Stylosanthes scabra</name>
    <dbReference type="NCBI Taxonomy" id="79078"/>
    <lineage>
        <taxon>Eukaryota</taxon>
        <taxon>Viridiplantae</taxon>
        <taxon>Streptophyta</taxon>
        <taxon>Embryophyta</taxon>
        <taxon>Tracheophyta</taxon>
        <taxon>Spermatophyta</taxon>
        <taxon>Magnoliopsida</taxon>
        <taxon>eudicotyledons</taxon>
        <taxon>Gunneridae</taxon>
        <taxon>Pentapetalae</taxon>
        <taxon>rosids</taxon>
        <taxon>fabids</taxon>
        <taxon>Fabales</taxon>
        <taxon>Fabaceae</taxon>
        <taxon>Papilionoideae</taxon>
        <taxon>50 kb inversion clade</taxon>
        <taxon>dalbergioids sensu lato</taxon>
        <taxon>Dalbergieae</taxon>
        <taxon>Pterocarpus clade</taxon>
        <taxon>Stylosanthes</taxon>
    </lineage>
</organism>
<dbReference type="EMBL" id="JASCZI010181248">
    <property type="protein sequence ID" value="MED6179693.1"/>
    <property type="molecule type" value="Genomic_DNA"/>
</dbReference>
<protein>
    <submittedName>
        <fullName evidence="1">Uncharacterized protein</fullName>
    </submittedName>
</protein>
<sequence length="119" mass="13684">MSDERARVVDREVDNVEACKRELELGDEIQEEARLRDYALKERVKTRYNRKVMRITFLKNDLVLLRNDIGISKPGEGKLAANSKDPFRIAEALGKSYYETEMEKNVIAITSFSSTTLPD</sequence>
<keyword evidence="2" id="KW-1185">Reference proteome</keyword>
<reference evidence="1 2" key="1">
    <citation type="journal article" date="2023" name="Plants (Basel)">
        <title>Bridging the Gap: Combining Genomics and Transcriptomics Approaches to Understand Stylosanthes scabra, an Orphan Legume from the Brazilian Caatinga.</title>
        <authorList>
            <person name="Ferreira-Neto J.R.C."/>
            <person name="da Silva M.D."/>
            <person name="Binneck E."/>
            <person name="de Melo N.F."/>
            <person name="da Silva R.H."/>
            <person name="de Melo A.L.T.M."/>
            <person name="Pandolfi V."/>
            <person name="Bustamante F.O."/>
            <person name="Brasileiro-Vidal A.C."/>
            <person name="Benko-Iseppon A.M."/>
        </authorList>
    </citation>
    <scope>NUCLEOTIDE SEQUENCE [LARGE SCALE GENOMIC DNA]</scope>
    <source>
        <tissue evidence="1">Leaves</tissue>
    </source>
</reference>
<gene>
    <name evidence="1" type="ORF">PIB30_003017</name>
</gene>
<dbReference type="Proteomes" id="UP001341840">
    <property type="component" value="Unassembled WGS sequence"/>
</dbReference>